<protein>
    <submittedName>
        <fullName evidence="2">Uncharacterized protein</fullName>
    </submittedName>
</protein>
<evidence type="ECO:0000313" key="2">
    <source>
        <dbReference type="EMBL" id="GGG05728.1"/>
    </source>
</evidence>
<proteinExistence type="predicted"/>
<dbReference type="RefSeq" id="WP_188545359.1">
    <property type="nucleotide sequence ID" value="NZ_BMCU01000002.1"/>
</dbReference>
<keyword evidence="1" id="KW-0812">Transmembrane</keyword>
<keyword evidence="1" id="KW-0472">Membrane</keyword>
<feature type="transmembrane region" description="Helical" evidence="1">
    <location>
        <begin position="38"/>
        <end position="56"/>
    </location>
</feature>
<sequence>MTVDIAGTAWPVYKLESLALGLMVFLATFALAASLQPAVLLGAAIAVAAWLGLPAVQKQRPAESRGLDRSLS</sequence>
<dbReference type="Proteomes" id="UP000654257">
    <property type="component" value="Unassembled WGS sequence"/>
</dbReference>
<keyword evidence="1" id="KW-1133">Transmembrane helix</keyword>
<name>A0A917D0Q5_9NOCA</name>
<gene>
    <name evidence="2" type="ORF">GCM10007304_19840</name>
</gene>
<keyword evidence="3" id="KW-1185">Reference proteome</keyword>
<comment type="caution">
    <text evidence="2">The sequence shown here is derived from an EMBL/GenBank/DDBJ whole genome shotgun (WGS) entry which is preliminary data.</text>
</comment>
<evidence type="ECO:0000256" key="1">
    <source>
        <dbReference type="SAM" id="Phobius"/>
    </source>
</evidence>
<evidence type="ECO:0000313" key="3">
    <source>
        <dbReference type="Proteomes" id="UP000654257"/>
    </source>
</evidence>
<reference evidence="2" key="2">
    <citation type="submission" date="2020-09" db="EMBL/GenBank/DDBJ databases">
        <authorList>
            <person name="Sun Q."/>
            <person name="Sedlacek I."/>
        </authorList>
    </citation>
    <scope>NUCLEOTIDE SEQUENCE</scope>
    <source>
        <strain evidence="2">CCM 7905</strain>
    </source>
</reference>
<organism evidence="2 3">
    <name type="scientific">Rhodococcoides trifolii</name>
    <dbReference type="NCBI Taxonomy" id="908250"/>
    <lineage>
        <taxon>Bacteria</taxon>
        <taxon>Bacillati</taxon>
        <taxon>Actinomycetota</taxon>
        <taxon>Actinomycetes</taxon>
        <taxon>Mycobacteriales</taxon>
        <taxon>Nocardiaceae</taxon>
        <taxon>Rhodococcoides</taxon>
    </lineage>
</organism>
<accession>A0A917D0Q5</accession>
<feature type="transmembrane region" description="Helical" evidence="1">
    <location>
        <begin position="12"/>
        <end position="32"/>
    </location>
</feature>
<dbReference type="AlphaFoldDB" id="A0A917D0Q5"/>
<reference evidence="2" key="1">
    <citation type="journal article" date="2014" name="Int. J. Syst. Evol. Microbiol.">
        <title>Complete genome sequence of Corynebacterium casei LMG S-19264T (=DSM 44701T), isolated from a smear-ripened cheese.</title>
        <authorList>
            <consortium name="US DOE Joint Genome Institute (JGI-PGF)"/>
            <person name="Walter F."/>
            <person name="Albersmeier A."/>
            <person name="Kalinowski J."/>
            <person name="Ruckert C."/>
        </authorList>
    </citation>
    <scope>NUCLEOTIDE SEQUENCE</scope>
    <source>
        <strain evidence="2">CCM 7905</strain>
    </source>
</reference>
<dbReference type="EMBL" id="BMCU01000002">
    <property type="protein sequence ID" value="GGG05728.1"/>
    <property type="molecule type" value="Genomic_DNA"/>
</dbReference>